<evidence type="ECO:0000256" key="11">
    <source>
        <dbReference type="SAM" id="MobiDB-lite"/>
    </source>
</evidence>
<evidence type="ECO:0000256" key="2">
    <source>
        <dbReference type="ARBA" id="ARBA00004496"/>
    </source>
</evidence>
<dbReference type="InterPro" id="IPR047575">
    <property type="entry name" value="Sm"/>
</dbReference>
<dbReference type="GO" id="GO:0046540">
    <property type="term" value="C:U4/U6 x U5 tri-snRNP complex"/>
    <property type="evidence" value="ECO:0007669"/>
    <property type="project" value="TreeGrafter"/>
</dbReference>
<keyword evidence="7" id="KW-0508">mRNA splicing</keyword>
<dbReference type="Gene3D" id="2.30.30.100">
    <property type="match status" value="1"/>
</dbReference>
<comment type="subcellular location">
    <subcellularLocation>
        <location evidence="2">Cytoplasm</location>
    </subcellularLocation>
    <subcellularLocation>
        <location evidence="1">Nucleus</location>
    </subcellularLocation>
</comment>
<evidence type="ECO:0000256" key="1">
    <source>
        <dbReference type="ARBA" id="ARBA00004123"/>
    </source>
</evidence>
<proteinExistence type="inferred from homology"/>
<keyword evidence="8" id="KW-0539">Nucleus</keyword>
<dbReference type="SMART" id="SM00651">
    <property type="entry name" value="Sm"/>
    <property type="match status" value="1"/>
</dbReference>
<dbReference type="PANTHER" id="PTHR10701">
    <property type="entry name" value="SMALL NUCLEAR RIBONUCLEOPROTEIN-ASSOCIATED PROTEIN B AND N"/>
    <property type="match status" value="1"/>
</dbReference>
<reference evidence="13" key="1">
    <citation type="submission" date="2021-01" db="EMBL/GenBank/DDBJ databases">
        <authorList>
            <person name="Corre E."/>
            <person name="Pelletier E."/>
            <person name="Niang G."/>
            <person name="Scheremetjew M."/>
            <person name="Finn R."/>
            <person name="Kale V."/>
            <person name="Holt S."/>
            <person name="Cochrane G."/>
            <person name="Meng A."/>
            <person name="Brown T."/>
            <person name="Cohen L."/>
        </authorList>
    </citation>
    <scope>NUCLEOTIDE SEQUENCE</scope>
    <source>
        <strain evidence="13">GSBS06</strain>
    </source>
</reference>
<dbReference type="EMBL" id="HBIN01013010">
    <property type="protein sequence ID" value="CAE0439626.1"/>
    <property type="molecule type" value="Transcribed_RNA"/>
</dbReference>
<dbReference type="GO" id="GO:0005686">
    <property type="term" value="C:U2 snRNP"/>
    <property type="evidence" value="ECO:0007669"/>
    <property type="project" value="TreeGrafter"/>
</dbReference>
<dbReference type="CDD" id="cd01717">
    <property type="entry name" value="Sm_B"/>
    <property type="match status" value="1"/>
</dbReference>
<evidence type="ECO:0000313" key="13">
    <source>
        <dbReference type="EMBL" id="CAE0439626.1"/>
    </source>
</evidence>
<dbReference type="GO" id="GO:0000398">
    <property type="term" value="P:mRNA splicing, via spliceosome"/>
    <property type="evidence" value="ECO:0007669"/>
    <property type="project" value="TreeGrafter"/>
</dbReference>
<dbReference type="PROSITE" id="PS52002">
    <property type="entry name" value="SM"/>
    <property type="match status" value="1"/>
</dbReference>
<gene>
    <name evidence="13" type="ORF">ASTO00021_LOCUS9812</name>
</gene>
<feature type="compositionally biased region" description="Polar residues" evidence="11">
    <location>
        <begin position="88"/>
        <end position="98"/>
    </location>
</feature>
<keyword evidence="4" id="KW-0963">Cytoplasm</keyword>
<keyword evidence="6" id="KW-0694">RNA-binding</keyword>
<feature type="region of interest" description="Disordered" evidence="11">
    <location>
        <begin position="84"/>
        <end position="108"/>
    </location>
</feature>
<dbReference type="GO" id="GO:0071013">
    <property type="term" value="C:catalytic step 2 spliceosome"/>
    <property type="evidence" value="ECO:0007669"/>
    <property type="project" value="TreeGrafter"/>
</dbReference>
<name>A0A7S3LS47_9STRA</name>
<dbReference type="GO" id="GO:0005682">
    <property type="term" value="C:U5 snRNP"/>
    <property type="evidence" value="ECO:0007669"/>
    <property type="project" value="TreeGrafter"/>
</dbReference>
<feature type="domain" description="Sm" evidence="12">
    <location>
        <begin position="4"/>
        <end position="88"/>
    </location>
</feature>
<dbReference type="GO" id="GO:0005687">
    <property type="term" value="C:U4 snRNP"/>
    <property type="evidence" value="ECO:0007669"/>
    <property type="project" value="TreeGrafter"/>
</dbReference>
<sequence length="187" mass="19600">MPMNKTSKMLQYVNYRMRVTIQDSRTLVGTFLAFDRHMNLVLADCEEFRKLKTKKGSGGFEEKEEKRTLGLVLLRGENVVSLQVEAPPQTSSKPTLPQGTGRGVPAGRGMGMPMPMPGLTGPVRGLGGPAPGSMQPSAAAPPMGMGMGMGMGVPPPGMGMGRGMPPLGMGMPPPGMGRGAPRGPPPM</sequence>
<keyword evidence="9" id="KW-0687">Ribonucleoprotein</keyword>
<dbReference type="PANTHER" id="PTHR10701:SF0">
    <property type="entry name" value="SMALL NUCLEAR RIBONUCLEOPROTEIN-ASSOCIATED PROTEIN B"/>
    <property type="match status" value="1"/>
</dbReference>
<dbReference type="GO" id="GO:0070990">
    <property type="term" value="F:snRNP binding"/>
    <property type="evidence" value="ECO:0007669"/>
    <property type="project" value="TreeGrafter"/>
</dbReference>
<keyword evidence="5" id="KW-0507">mRNA processing</keyword>
<dbReference type="SUPFAM" id="SSF50182">
    <property type="entry name" value="Sm-like ribonucleoproteins"/>
    <property type="match status" value="1"/>
</dbReference>
<evidence type="ECO:0000256" key="4">
    <source>
        <dbReference type="ARBA" id="ARBA00022490"/>
    </source>
</evidence>
<evidence type="ECO:0000259" key="12">
    <source>
        <dbReference type="PROSITE" id="PS52002"/>
    </source>
</evidence>
<dbReference type="GO" id="GO:0005685">
    <property type="term" value="C:U1 snRNP"/>
    <property type="evidence" value="ECO:0007669"/>
    <property type="project" value="TreeGrafter"/>
</dbReference>
<evidence type="ECO:0000256" key="9">
    <source>
        <dbReference type="ARBA" id="ARBA00023274"/>
    </source>
</evidence>
<dbReference type="GO" id="GO:0005737">
    <property type="term" value="C:cytoplasm"/>
    <property type="evidence" value="ECO:0007669"/>
    <property type="project" value="UniProtKB-SubCell"/>
</dbReference>
<dbReference type="InterPro" id="IPR001163">
    <property type="entry name" value="Sm_dom_euk/arc"/>
</dbReference>
<evidence type="ECO:0000256" key="3">
    <source>
        <dbReference type="ARBA" id="ARBA00009123"/>
    </source>
</evidence>
<evidence type="ECO:0000256" key="5">
    <source>
        <dbReference type="ARBA" id="ARBA00022664"/>
    </source>
</evidence>
<accession>A0A7S3LS47</accession>
<evidence type="ECO:0000256" key="6">
    <source>
        <dbReference type="ARBA" id="ARBA00022884"/>
    </source>
</evidence>
<evidence type="ECO:0000256" key="7">
    <source>
        <dbReference type="ARBA" id="ARBA00023187"/>
    </source>
</evidence>
<protein>
    <recommendedName>
        <fullName evidence="10">Sm protein B</fullName>
    </recommendedName>
</protein>
<evidence type="ECO:0000256" key="10">
    <source>
        <dbReference type="ARBA" id="ARBA00041355"/>
    </source>
</evidence>
<organism evidence="13">
    <name type="scientific">Aplanochytrium stocchinoi</name>
    <dbReference type="NCBI Taxonomy" id="215587"/>
    <lineage>
        <taxon>Eukaryota</taxon>
        <taxon>Sar</taxon>
        <taxon>Stramenopiles</taxon>
        <taxon>Bigyra</taxon>
        <taxon>Labyrinthulomycetes</taxon>
        <taxon>Thraustochytrida</taxon>
        <taxon>Thraustochytriidae</taxon>
        <taxon>Aplanochytrium</taxon>
    </lineage>
</organism>
<dbReference type="InterPro" id="IPR050914">
    <property type="entry name" value="snRNP_SmB/NAA38-like"/>
</dbReference>
<evidence type="ECO:0000256" key="8">
    <source>
        <dbReference type="ARBA" id="ARBA00023242"/>
    </source>
</evidence>
<dbReference type="GO" id="GO:0071004">
    <property type="term" value="C:U2-type prespliceosome"/>
    <property type="evidence" value="ECO:0007669"/>
    <property type="project" value="TreeGrafter"/>
</dbReference>
<comment type="similarity">
    <text evidence="3">Belongs to the snRNP SmB/SmN family.</text>
</comment>
<dbReference type="AlphaFoldDB" id="A0A7S3LS47"/>
<dbReference type="GO" id="GO:0003723">
    <property type="term" value="F:RNA binding"/>
    <property type="evidence" value="ECO:0007669"/>
    <property type="project" value="UniProtKB-KW"/>
</dbReference>
<dbReference type="InterPro" id="IPR010920">
    <property type="entry name" value="LSM_dom_sf"/>
</dbReference>
<dbReference type="Pfam" id="PF01423">
    <property type="entry name" value="LSM"/>
    <property type="match status" value="1"/>
</dbReference>